<dbReference type="GO" id="GO:0000977">
    <property type="term" value="F:RNA polymerase II transcription regulatory region sequence-specific DNA binding"/>
    <property type="evidence" value="ECO:0007669"/>
    <property type="project" value="TreeGrafter"/>
</dbReference>
<dbReference type="SMART" id="SM00355">
    <property type="entry name" value="ZnF_C2H2"/>
    <property type="match status" value="7"/>
</dbReference>
<sequence length="272" mass="31331">MGYGNTYECGTCFKVFPAGWSALNNHIRATGHRHAAAFECDRCTRRFGSERARFQHMEATNHFEWECSLCNETWPTEDRMIQHEHEDHDYCGECQRTFMNQNNLRMHLNSRIHRGQQVQCPFCRTAFTTATGLVHHVERGGCRGAAGLDRDTLYKYVRSKDPNGVITNNLIDWYGSTQYEATDSAYNYRRGGWECYLCHRLFALRTGLNQHLNSPVHQENLYHCPNRGCGKEFTTLAAIINHLESESCGFTRFNNVQRGINDMISGGRLIAF</sequence>
<dbReference type="AlphaFoldDB" id="A0AAN6M8G8"/>
<dbReference type="InterPro" id="IPR013087">
    <property type="entry name" value="Znf_C2H2_type"/>
</dbReference>
<evidence type="ECO:0000256" key="4">
    <source>
        <dbReference type="ARBA" id="ARBA00022833"/>
    </source>
</evidence>
<evidence type="ECO:0000313" key="8">
    <source>
        <dbReference type="Proteomes" id="UP001303889"/>
    </source>
</evidence>
<evidence type="ECO:0000313" key="7">
    <source>
        <dbReference type="EMBL" id="KAK3896692.1"/>
    </source>
</evidence>
<protein>
    <recommendedName>
        <fullName evidence="6">C2H2-type domain-containing protein</fullName>
    </recommendedName>
</protein>
<keyword evidence="4" id="KW-0862">Zinc</keyword>
<name>A0AAN6M8G8_9PEZI</name>
<dbReference type="Pfam" id="PF12874">
    <property type="entry name" value="zf-met"/>
    <property type="match status" value="1"/>
</dbReference>
<keyword evidence="3 5" id="KW-0863">Zinc-finger</keyword>
<organism evidence="7 8">
    <name type="scientific">Staphylotrichum tortipilum</name>
    <dbReference type="NCBI Taxonomy" id="2831512"/>
    <lineage>
        <taxon>Eukaryota</taxon>
        <taxon>Fungi</taxon>
        <taxon>Dikarya</taxon>
        <taxon>Ascomycota</taxon>
        <taxon>Pezizomycotina</taxon>
        <taxon>Sordariomycetes</taxon>
        <taxon>Sordariomycetidae</taxon>
        <taxon>Sordariales</taxon>
        <taxon>Chaetomiaceae</taxon>
        <taxon>Staphylotrichum</taxon>
    </lineage>
</organism>
<dbReference type="SUPFAM" id="SSF57667">
    <property type="entry name" value="beta-beta-alpha zinc fingers"/>
    <property type="match status" value="2"/>
</dbReference>
<dbReference type="GO" id="GO:0005634">
    <property type="term" value="C:nucleus"/>
    <property type="evidence" value="ECO:0007669"/>
    <property type="project" value="TreeGrafter"/>
</dbReference>
<feature type="domain" description="C2H2-type" evidence="6">
    <location>
        <begin position="193"/>
        <end position="217"/>
    </location>
</feature>
<evidence type="ECO:0000259" key="6">
    <source>
        <dbReference type="PROSITE" id="PS50157"/>
    </source>
</evidence>
<dbReference type="Gene3D" id="3.30.160.60">
    <property type="entry name" value="Classic Zinc Finger"/>
    <property type="match status" value="3"/>
</dbReference>
<proteinExistence type="predicted"/>
<gene>
    <name evidence="7" type="ORF">C8A05DRAFT_39760</name>
</gene>
<dbReference type="PROSITE" id="PS50157">
    <property type="entry name" value="ZINC_FINGER_C2H2_2"/>
    <property type="match status" value="2"/>
</dbReference>
<evidence type="ECO:0000256" key="1">
    <source>
        <dbReference type="ARBA" id="ARBA00022723"/>
    </source>
</evidence>
<dbReference type="Proteomes" id="UP001303889">
    <property type="component" value="Unassembled WGS sequence"/>
</dbReference>
<dbReference type="PANTHER" id="PTHR24409">
    <property type="entry name" value="ZINC FINGER PROTEIN 142"/>
    <property type="match status" value="1"/>
</dbReference>
<evidence type="ECO:0000256" key="5">
    <source>
        <dbReference type="PROSITE-ProRule" id="PRU00042"/>
    </source>
</evidence>
<keyword evidence="1" id="KW-0479">Metal-binding</keyword>
<evidence type="ECO:0000256" key="2">
    <source>
        <dbReference type="ARBA" id="ARBA00022737"/>
    </source>
</evidence>
<dbReference type="InterPro" id="IPR036236">
    <property type="entry name" value="Znf_C2H2_sf"/>
</dbReference>
<dbReference type="InterPro" id="IPR022755">
    <property type="entry name" value="Znf_C2H2_jaz"/>
</dbReference>
<feature type="domain" description="C2H2-type" evidence="6">
    <location>
        <begin position="89"/>
        <end position="118"/>
    </location>
</feature>
<reference evidence="7" key="2">
    <citation type="submission" date="2023-05" db="EMBL/GenBank/DDBJ databases">
        <authorList>
            <consortium name="Lawrence Berkeley National Laboratory"/>
            <person name="Steindorff A."/>
            <person name="Hensen N."/>
            <person name="Bonometti L."/>
            <person name="Westerberg I."/>
            <person name="Brannstrom I.O."/>
            <person name="Guillou S."/>
            <person name="Cros-Aarteil S."/>
            <person name="Calhoun S."/>
            <person name="Haridas S."/>
            <person name="Kuo A."/>
            <person name="Mondo S."/>
            <person name="Pangilinan J."/>
            <person name="Riley R."/>
            <person name="Labutti K."/>
            <person name="Andreopoulos B."/>
            <person name="Lipzen A."/>
            <person name="Chen C."/>
            <person name="Yanf M."/>
            <person name="Daum C."/>
            <person name="Ng V."/>
            <person name="Clum A."/>
            <person name="Ohm R."/>
            <person name="Martin F."/>
            <person name="Silar P."/>
            <person name="Natvig D."/>
            <person name="Lalanne C."/>
            <person name="Gautier V."/>
            <person name="Ament-Velasquez S.L."/>
            <person name="Kruys A."/>
            <person name="Hutchinson M.I."/>
            <person name="Powell A.J."/>
            <person name="Barry K."/>
            <person name="Miller A.N."/>
            <person name="Grigoriev I.V."/>
            <person name="Debuchy R."/>
            <person name="Gladieux P."/>
            <person name="Thoren M.H."/>
            <person name="Johannesson H."/>
        </authorList>
    </citation>
    <scope>NUCLEOTIDE SEQUENCE</scope>
    <source>
        <strain evidence="7">CBS 103.79</strain>
    </source>
</reference>
<dbReference type="Pfam" id="PF12171">
    <property type="entry name" value="zf-C2H2_jaz"/>
    <property type="match status" value="1"/>
</dbReference>
<comment type="caution">
    <text evidence="7">The sequence shown here is derived from an EMBL/GenBank/DDBJ whole genome shotgun (WGS) entry which is preliminary data.</text>
</comment>
<dbReference type="PROSITE" id="PS00028">
    <property type="entry name" value="ZINC_FINGER_C2H2_1"/>
    <property type="match status" value="3"/>
</dbReference>
<dbReference type="GO" id="GO:0000981">
    <property type="term" value="F:DNA-binding transcription factor activity, RNA polymerase II-specific"/>
    <property type="evidence" value="ECO:0007669"/>
    <property type="project" value="TreeGrafter"/>
</dbReference>
<keyword evidence="8" id="KW-1185">Reference proteome</keyword>
<dbReference type="GO" id="GO:0008270">
    <property type="term" value="F:zinc ion binding"/>
    <property type="evidence" value="ECO:0007669"/>
    <property type="project" value="UniProtKB-KW"/>
</dbReference>
<dbReference type="EMBL" id="MU856449">
    <property type="protein sequence ID" value="KAK3896692.1"/>
    <property type="molecule type" value="Genomic_DNA"/>
</dbReference>
<accession>A0AAN6M8G8</accession>
<dbReference type="PANTHER" id="PTHR24409:SF356">
    <property type="entry name" value="C2H2 FINGER DOMAIN TRANSCRIPTION FACTOR (EUROFUNG)"/>
    <property type="match status" value="1"/>
</dbReference>
<evidence type="ECO:0000256" key="3">
    <source>
        <dbReference type="ARBA" id="ARBA00022771"/>
    </source>
</evidence>
<keyword evidence="2" id="KW-0677">Repeat</keyword>
<reference evidence="7" key="1">
    <citation type="journal article" date="2023" name="Mol. Phylogenet. Evol.">
        <title>Genome-scale phylogeny and comparative genomics of the fungal order Sordariales.</title>
        <authorList>
            <person name="Hensen N."/>
            <person name="Bonometti L."/>
            <person name="Westerberg I."/>
            <person name="Brannstrom I.O."/>
            <person name="Guillou S."/>
            <person name="Cros-Aarteil S."/>
            <person name="Calhoun S."/>
            <person name="Haridas S."/>
            <person name="Kuo A."/>
            <person name="Mondo S."/>
            <person name="Pangilinan J."/>
            <person name="Riley R."/>
            <person name="LaButti K."/>
            <person name="Andreopoulos B."/>
            <person name="Lipzen A."/>
            <person name="Chen C."/>
            <person name="Yan M."/>
            <person name="Daum C."/>
            <person name="Ng V."/>
            <person name="Clum A."/>
            <person name="Steindorff A."/>
            <person name="Ohm R.A."/>
            <person name="Martin F."/>
            <person name="Silar P."/>
            <person name="Natvig D.O."/>
            <person name="Lalanne C."/>
            <person name="Gautier V."/>
            <person name="Ament-Velasquez S.L."/>
            <person name="Kruys A."/>
            <person name="Hutchinson M.I."/>
            <person name="Powell A.J."/>
            <person name="Barry K."/>
            <person name="Miller A.N."/>
            <person name="Grigoriev I.V."/>
            <person name="Debuchy R."/>
            <person name="Gladieux P."/>
            <person name="Hiltunen Thoren M."/>
            <person name="Johannesson H."/>
        </authorList>
    </citation>
    <scope>NUCLEOTIDE SEQUENCE</scope>
    <source>
        <strain evidence="7">CBS 103.79</strain>
    </source>
</reference>